<dbReference type="Proteomes" id="UP000522262">
    <property type="component" value="Unassembled WGS sequence"/>
</dbReference>
<proteinExistence type="predicted"/>
<evidence type="ECO:0000256" key="5">
    <source>
        <dbReference type="SAM" id="Phobius"/>
    </source>
</evidence>
<feature type="transmembrane region" description="Helical" evidence="5">
    <location>
        <begin position="231"/>
        <end position="251"/>
    </location>
</feature>
<keyword evidence="7" id="KW-1185">Reference proteome</keyword>
<evidence type="ECO:0000313" key="7">
    <source>
        <dbReference type="Proteomes" id="UP000522262"/>
    </source>
</evidence>
<evidence type="ECO:0000256" key="2">
    <source>
        <dbReference type="ARBA" id="ARBA00022692"/>
    </source>
</evidence>
<evidence type="ECO:0000256" key="1">
    <source>
        <dbReference type="ARBA" id="ARBA00004141"/>
    </source>
</evidence>
<feature type="transmembrane region" description="Helical" evidence="5">
    <location>
        <begin position="120"/>
        <end position="141"/>
    </location>
</feature>
<reference evidence="6 7" key="1">
    <citation type="submission" date="2020-05" db="EMBL/GenBank/DDBJ databases">
        <title>Identification and distribution of gene clusters putatively required for synthesis of sphingolipid metabolism inhibitors in phylogenetically diverse species of the filamentous fungus Fusarium.</title>
        <authorList>
            <person name="Kim H.-S."/>
            <person name="Busman M."/>
            <person name="Brown D.W."/>
            <person name="Divon H."/>
            <person name="Uhlig S."/>
            <person name="Proctor R.H."/>
        </authorList>
    </citation>
    <scope>NUCLEOTIDE SEQUENCE [LARGE SCALE GENOMIC DNA]</scope>
    <source>
        <strain evidence="6 7">NRRL 53147</strain>
    </source>
</reference>
<accession>A0A8H5JL42</accession>
<dbReference type="Pfam" id="PF04479">
    <property type="entry name" value="RTA1"/>
    <property type="match status" value="1"/>
</dbReference>
<comment type="subcellular location">
    <subcellularLocation>
        <location evidence="1">Membrane</location>
        <topology evidence="1">Multi-pass membrane protein</topology>
    </subcellularLocation>
</comment>
<sequence>MGLVQFEDGKVLYYPYTPSTAAGYGFMACFVIVTCVHIVRVVQTKRRFFIPMILGGICETFGYYGRAWAGQLPNSPKPFMLQLMLILVAPVFVCATIYVTLGRLKHRILGRPNRKCSITVLFILTDIVAFCSQIGGGLVQVTGDLNLMKIGDHVILGGLVFQLVVLAIYLGLVYRFWREAKRQNDINGSRWQPFTAALAGTVVAIWIRNLARAIEFMQGFHGFISENEAMLYIFDAFLMLLVMVTFIPFYNSSSIVPQHIKGGWDAIELGHR</sequence>
<feature type="transmembrane region" description="Helical" evidence="5">
    <location>
        <begin position="21"/>
        <end position="41"/>
    </location>
</feature>
<keyword evidence="4 5" id="KW-0472">Membrane</keyword>
<dbReference type="EMBL" id="JAAOAM010000020">
    <property type="protein sequence ID" value="KAF5557397.1"/>
    <property type="molecule type" value="Genomic_DNA"/>
</dbReference>
<feature type="transmembrane region" description="Helical" evidence="5">
    <location>
        <begin position="48"/>
        <end position="67"/>
    </location>
</feature>
<evidence type="ECO:0000313" key="6">
    <source>
        <dbReference type="EMBL" id="KAF5557397.1"/>
    </source>
</evidence>
<dbReference type="PANTHER" id="PTHR31465:SF17">
    <property type="entry name" value="DOMAIN PROTEIN, PUTATIVE (AFU_ORTHOLOGUE AFUA_5G09900)-RELATED"/>
    <property type="match status" value="1"/>
</dbReference>
<dbReference type="PANTHER" id="PTHR31465">
    <property type="entry name" value="PROTEIN RTA1-RELATED"/>
    <property type="match status" value="1"/>
</dbReference>
<gene>
    <name evidence="6" type="ORF">FMEXI_720</name>
</gene>
<protein>
    <submittedName>
        <fullName evidence="6">7-aminocholesterol resistance</fullName>
    </submittedName>
</protein>
<feature type="transmembrane region" description="Helical" evidence="5">
    <location>
        <begin position="79"/>
        <end position="99"/>
    </location>
</feature>
<name>A0A8H5JL42_9HYPO</name>
<keyword evidence="2 5" id="KW-0812">Transmembrane</keyword>
<feature type="transmembrane region" description="Helical" evidence="5">
    <location>
        <begin position="153"/>
        <end position="174"/>
    </location>
</feature>
<comment type="caution">
    <text evidence="6">The sequence shown here is derived from an EMBL/GenBank/DDBJ whole genome shotgun (WGS) entry which is preliminary data.</text>
</comment>
<dbReference type="InterPro" id="IPR007568">
    <property type="entry name" value="RTA1"/>
</dbReference>
<evidence type="ECO:0000256" key="3">
    <source>
        <dbReference type="ARBA" id="ARBA00022989"/>
    </source>
</evidence>
<organism evidence="6 7">
    <name type="scientific">Fusarium mexicanum</name>
    <dbReference type="NCBI Taxonomy" id="751941"/>
    <lineage>
        <taxon>Eukaryota</taxon>
        <taxon>Fungi</taxon>
        <taxon>Dikarya</taxon>
        <taxon>Ascomycota</taxon>
        <taxon>Pezizomycotina</taxon>
        <taxon>Sordariomycetes</taxon>
        <taxon>Hypocreomycetidae</taxon>
        <taxon>Hypocreales</taxon>
        <taxon>Nectriaceae</taxon>
        <taxon>Fusarium</taxon>
        <taxon>Fusarium fujikuroi species complex</taxon>
    </lineage>
</organism>
<dbReference type="GO" id="GO:0016020">
    <property type="term" value="C:membrane"/>
    <property type="evidence" value="ECO:0007669"/>
    <property type="project" value="UniProtKB-SubCell"/>
</dbReference>
<feature type="transmembrane region" description="Helical" evidence="5">
    <location>
        <begin position="194"/>
        <end position="211"/>
    </location>
</feature>
<dbReference type="AlphaFoldDB" id="A0A8H5JL42"/>
<evidence type="ECO:0000256" key="4">
    <source>
        <dbReference type="ARBA" id="ARBA00023136"/>
    </source>
</evidence>
<keyword evidence="3 5" id="KW-1133">Transmembrane helix</keyword>